<dbReference type="Pfam" id="PF12849">
    <property type="entry name" value="PBP_like_2"/>
    <property type="match status" value="1"/>
</dbReference>
<comment type="caution">
    <text evidence="2">The sequence shown here is derived from an EMBL/GenBank/DDBJ whole genome shotgun (WGS) entry which is preliminary data.</text>
</comment>
<evidence type="ECO:0000313" key="3">
    <source>
        <dbReference type="Proteomes" id="UP001257909"/>
    </source>
</evidence>
<sequence length="145" mass="15619">MPALKYRILQRVVLTCVSVFTVISAYGDIAVVVHPSNTTALDKSALERIYMGKTNNLNNGRAALPINATKGAATRAEFNKLVIERSDAQINAYWSKLLFTGKGTPPKELATDQEIIATVSANEDAVGYVDSSAVTDNVKVVATFQ</sequence>
<dbReference type="SUPFAM" id="SSF53850">
    <property type="entry name" value="Periplasmic binding protein-like II"/>
    <property type="match status" value="1"/>
</dbReference>
<dbReference type="InterPro" id="IPR024370">
    <property type="entry name" value="PBP_domain"/>
</dbReference>
<dbReference type="Gene3D" id="3.40.190.10">
    <property type="entry name" value="Periplasmic binding protein-like II"/>
    <property type="match status" value="1"/>
</dbReference>
<dbReference type="Proteomes" id="UP001257909">
    <property type="component" value="Unassembled WGS sequence"/>
</dbReference>
<organism evidence="2 3">
    <name type="scientific">Rheinheimera soli</name>
    <dbReference type="NCBI Taxonomy" id="443616"/>
    <lineage>
        <taxon>Bacteria</taxon>
        <taxon>Pseudomonadati</taxon>
        <taxon>Pseudomonadota</taxon>
        <taxon>Gammaproteobacteria</taxon>
        <taxon>Chromatiales</taxon>
        <taxon>Chromatiaceae</taxon>
        <taxon>Rheinheimera</taxon>
    </lineage>
</organism>
<evidence type="ECO:0000259" key="1">
    <source>
        <dbReference type="Pfam" id="PF12849"/>
    </source>
</evidence>
<protein>
    <submittedName>
        <fullName evidence="2">ABC-type phosphate transport system substrate-binding protein</fullName>
    </submittedName>
</protein>
<feature type="domain" description="PBP" evidence="1">
    <location>
        <begin position="22"/>
        <end position="135"/>
    </location>
</feature>
<name>A0ABU1W012_9GAMM</name>
<keyword evidence="3" id="KW-1185">Reference proteome</keyword>
<gene>
    <name evidence="2" type="ORF">J2W69_002245</name>
</gene>
<dbReference type="EMBL" id="JAVDWR010000006">
    <property type="protein sequence ID" value="MDR7121303.1"/>
    <property type="molecule type" value="Genomic_DNA"/>
</dbReference>
<accession>A0ABU1W012</accession>
<proteinExistence type="predicted"/>
<dbReference type="RefSeq" id="WP_310278198.1">
    <property type="nucleotide sequence ID" value="NZ_JAVDWR010000006.1"/>
</dbReference>
<reference evidence="2 3" key="1">
    <citation type="submission" date="2023-07" db="EMBL/GenBank/DDBJ databases">
        <title>Sorghum-associated microbial communities from plants grown in Nebraska, USA.</title>
        <authorList>
            <person name="Schachtman D."/>
        </authorList>
    </citation>
    <scope>NUCLEOTIDE SEQUENCE [LARGE SCALE GENOMIC DNA]</scope>
    <source>
        <strain evidence="2 3">4138</strain>
    </source>
</reference>
<evidence type="ECO:0000313" key="2">
    <source>
        <dbReference type="EMBL" id="MDR7121303.1"/>
    </source>
</evidence>